<dbReference type="EMBL" id="CP069035">
    <property type="protein sequence ID" value="QRD02272.1"/>
    <property type="molecule type" value="Genomic_DNA"/>
</dbReference>
<name>A0A7U2I6Z5_PHANO</name>
<dbReference type="Proteomes" id="UP000663193">
    <property type="component" value="Chromosome 13"/>
</dbReference>
<gene>
    <name evidence="2" type="ORF">JI435_417730</name>
</gene>
<evidence type="ECO:0000313" key="2">
    <source>
        <dbReference type="EMBL" id="QRD02272.1"/>
    </source>
</evidence>
<accession>A0A7U2I6Z5</accession>
<sequence>MSLSNYSLHVAASEKRATRHATPCPSPCQGPQHGDPQGSTPRNCQTARQTRSSSPKRCFVGGSRTLFLFTLRSTSAQDVAGPSAQSRKLILVMSVRAYSRFSKTCDYTKV</sequence>
<feature type="compositionally biased region" description="Polar residues" evidence="1">
    <location>
        <begin position="37"/>
        <end position="55"/>
    </location>
</feature>
<keyword evidence="3" id="KW-1185">Reference proteome</keyword>
<reference evidence="3" key="1">
    <citation type="journal article" date="2021" name="BMC Genomics">
        <title>Chromosome-level genome assembly and manually-curated proteome of model necrotroph Parastagonospora nodorum Sn15 reveals a genome-wide trove of candidate effector homologs, and redundancy of virulence-related functions within an accessory chromosome.</title>
        <authorList>
            <person name="Bertazzoni S."/>
            <person name="Jones D.A.B."/>
            <person name="Phan H.T."/>
            <person name="Tan K.-C."/>
            <person name="Hane J.K."/>
        </authorList>
    </citation>
    <scope>NUCLEOTIDE SEQUENCE [LARGE SCALE GENOMIC DNA]</scope>
    <source>
        <strain evidence="3">SN15 / ATCC MYA-4574 / FGSC 10173)</strain>
    </source>
</reference>
<feature type="region of interest" description="Disordered" evidence="1">
    <location>
        <begin position="12"/>
        <end position="57"/>
    </location>
</feature>
<protein>
    <submittedName>
        <fullName evidence="2">Uncharacterized protein</fullName>
    </submittedName>
</protein>
<proteinExistence type="predicted"/>
<evidence type="ECO:0000256" key="1">
    <source>
        <dbReference type="SAM" id="MobiDB-lite"/>
    </source>
</evidence>
<dbReference type="VEuPathDB" id="FungiDB:JI435_417730"/>
<dbReference type="AlphaFoldDB" id="A0A7U2I6Z5"/>
<evidence type="ECO:0000313" key="3">
    <source>
        <dbReference type="Proteomes" id="UP000663193"/>
    </source>
</evidence>
<organism evidence="2 3">
    <name type="scientific">Phaeosphaeria nodorum (strain SN15 / ATCC MYA-4574 / FGSC 10173)</name>
    <name type="common">Glume blotch fungus</name>
    <name type="synonym">Parastagonospora nodorum</name>
    <dbReference type="NCBI Taxonomy" id="321614"/>
    <lineage>
        <taxon>Eukaryota</taxon>
        <taxon>Fungi</taxon>
        <taxon>Dikarya</taxon>
        <taxon>Ascomycota</taxon>
        <taxon>Pezizomycotina</taxon>
        <taxon>Dothideomycetes</taxon>
        <taxon>Pleosporomycetidae</taxon>
        <taxon>Pleosporales</taxon>
        <taxon>Pleosporineae</taxon>
        <taxon>Phaeosphaeriaceae</taxon>
        <taxon>Parastagonospora</taxon>
    </lineage>
</organism>